<gene>
    <name evidence="1" type="ORF">RF679_03260</name>
</gene>
<evidence type="ECO:0008006" key="3">
    <source>
        <dbReference type="Google" id="ProtNLM"/>
    </source>
</evidence>
<organism evidence="1 2">
    <name type="scientific">Undibacterium cyanobacteriorum</name>
    <dbReference type="NCBI Taxonomy" id="3073561"/>
    <lineage>
        <taxon>Bacteria</taxon>
        <taxon>Pseudomonadati</taxon>
        <taxon>Pseudomonadota</taxon>
        <taxon>Betaproteobacteria</taxon>
        <taxon>Burkholderiales</taxon>
        <taxon>Oxalobacteraceae</taxon>
        <taxon>Undibacterium</taxon>
    </lineage>
</organism>
<dbReference type="Proteomes" id="UP001181355">
    <property type="component" value="Chromosome"/>
</dbReference>
<sequence>MLRDLSEQQRALADYMSELSEAAFHAGWMEALEFELWEAVVTGPRRFGQLDISQDHILHLSELHKACGGWIRFDEEYEEIFVPTGEWLKRVAEYLTPIDPLQWAPHGAAE</sequence>
<evidence type="ECO:0000313" key="1">
    <source>
        <dbReference type="EMBL" id="WMW81309.1"/>
    </source>
</evidence>
<name>A0ABY9RKT2_9BURK</name>
<accession>A0ABY9RKT2</accession>
<reference evidence="1" key="1">
    <citation type="submission" date="2023-09" db="EMBL/GenBank/DDBJ databases">
        <title>Undibacterium sp. 20NA77.5 isolated from freshwater.</title>
        <authorList>
            <person name="Le V."/>
            <person name="Ko S.-R."/>
            <person name="Ahn C.-Y."/>
            <person name="Oh H.-M."/>
        </authorList>
    </citation>
    <scope>NUCLEOTIDE SEQUENCE</scope>
    <source>
        <strain evidence="1">20NA77.5</strain>
    </source>
</reference>
<evidence type="ECO:0000313" key="2">
    <source>
        <dbReference type="Proteomes" id="UP001181355"/>
    </source>
</evidence>
<dbReference type="RefSeq" id="WP_309482789.1">
    <property type="nucleotide sequence ID" value="NZ_CP133720.1"/>
</dbReference>
<protein>
    <recommendedName>
        <fullName evidence="3">CdiI immunity protein domain-containing protein</fullName>
    </recommendedName>
</protein>
<keyword evidence="2" id="KW-1185">Reference proteome</keyword>
<proteinExistence type="predicted"/>
<dbReference type="EMBL" id="CP133720">
    <property type="protein sequence ID" value="WMW81309.1"/>
    <property type="molecule type" value="Genomic_DNA"/>
</dbReference>